<dbReference type="Pfam" id="PF07980">
    <property type="entry name" value="SusD_RagB"/>
    <property type="match status" value="1"/>
</dbReference>
<comment type="caution">
    <text evidence="8">The sequence shown here is derived from an EMBL/GenBank/DDBJ whole genome shotgun (WGS) entry which is preliminary data.</text>
</comment>
<keyword evidence="5" id="KW-0998">Cell outer membrane</keyword>
<proteinExistence type="inferred from homology"/>
<dbReference type="InterPro" id="IPR033985">
    <property type="entry name" value="SusD-like_N"/>
</dbReference>
<comment type="similarity">
    <text evidence="2">Belongs to the SusD family.</text>
</comment>
<organism evidence="8 9">
    <name type="scientific">Sphingobacterium chuzhouense</name>
    <dbReference type="NCBI Taxonomy" id="1742264"/>
    <lineage>
        <taxon>Bacteria</taxon>
        <taxon>Pseudomonadati</taxon>
        <taxon>Bacteroidota</taxon>
        <taxon>Sphingobacteriia</taxon>
        <taxon>Sphingobacteriales</taxon>
        <taxon>Sphingobacteriaceae</taxon>
        <taxon>Sphingobacterium</taxon>
    </lineage>
</organism>
<dbReference type="InterPro" id="IPR011990">
    <property type="entry name" value="TPR-like_helical_dom_sf"/>
</dbReference>
<evidence type="ECO:0000256" key="3">
    <source>
        <dbReference type="ARBA" id="ARBA00022729"/>
    </source>
</evidence>
<protein>
    <submittedName>
        <fullName evidence="8">RagB/SusD family nutrient uptake outer membrane protein</fullName>
    </submittedName>
</protein>
<accession>A0ABR7XU04</accession>
<evidence type="ECO:0000256" key="1">
    <source>
        <dbReference type="ARBA" id="ARBA00004442"/>
    </source>
</evidence>
<feature type="domain" description="SusD-like N-terminal" evidence="7">
    <location>
        <begin position="20"/>
        <end position="225"/>
    </location>
</feature>
<evidence type="ECO:0000313" key="9">
    <source>
        <dbReference type="Proteomes" id="UP000651112"/>
    </source>
</evidence>
<dbReference type="SUPFAM" id="SSF48452">
    <property type="entry name" value="TPR-like"/>
    <property type="match status" value="1"/>
</dbReference>
<evidence type="ECO:0000256" key="4">
    <source>
        <dbReference type="ARBA" id="ARBA00023136"/>
    </source>
</evidence>
<keyword evidence="9" id="KW-1185">Reference proteome</keyword>
<dbReference type="Pfam" id="PF14322">
    <property type="entry name" value="SusD-like_3"/>
    <property type="match status" value="1"/>
</dbReference>
<dbReference type="EMBL" id="JACNYL010000003">
    <property type="protein sequence ID" value="MBD1422572.1"/>
    <property type="molecule type" value="Genomic_DNA"/>
</dbReference>
<dbReference type="Gene3D" id="1.25.40.390">
    <property type="match status" value="1"/>
</dbReference>
<dbReference type="RefSeq" id="WP_190314285.1">
    <property type="nucleotide sequence ID" value="NZ_JACNYL010000003.1"/>
</dbReference>
<reference evidence="8 9" key="1">
    <citation type="submission" date="2020-08" db="EMBL/GenBank/DDBJ databases">
        <title>Sphingobacterium sp. DN00404 isolated from aquaculture water.</title>
        <authorList>
            <person name="Zhang M."/>
        </authorList>
    </citation>
    <scope>NUCLEOTIDE SEQUENCE [LARGE SCALE GENOMIC DNA]</scope>
    <source>
        <strain evidence="8 9">KCTC 42746</strain>
    </source>
</reference>
<evidence type="ECO:0000256" key="2">
    <source>
        <dbReference type="ARBA" id="ARBA00006275"/>
    </source>
</evidence>
<gene>
    <name evidence="8" type="ORF">H8B21_13425</name>
</gene>
<keyword evidence="4" id="KW-0472">Membrane</keyword>
<feature type="domain" description="RagB/SusD" evidence="6">
    <location>
        <begin position="344"/>
        <end position="416"/>
    </location>
</feature>
<evidence type="ECO:0000313" key="8">
    <source>
        <dbReference type="EMBL" id="MBD1422572.1"/>
    </source>
</evidence>
<dbReference type="Proteomes" id="UP000651112">
    <property type="component" value="Unassembled WGS sequence"/>
</dbReference>
<keyword evidence="3" id="KW-0732">Signal</keyword>
<evidence type="ECO:0000259" key="7">
    <source>
        <dbReference type="Pfam" id="PF14322"/>
    </source>
</evidence>
<dbReference type="PROSITE" id="PS51257">
    <property type="entry name" value="PROKAR_LIPOPROTEIN"/>
    <property type="match status" value="1"/>
</dbReference>
<dbReference type="InterPro" id="IPR012944">
    <property type="entry name" value="SusD_RagB_dom"/>
</dbReference>
<name>A0ABR7XU04_9SPHI</name>
<evidence type="ECO:0000259" key="6">
    <source>
        <dbReference type="Pfam" id="PF07980"/>
    </source>
</evidence>
<sequence>MNRIFTAALSLFLLASCEQEFLSVKPSSNIIRPQTLEDLEQMLDNTLVINITGGLQRLASDEYYIATPEIWQGLFSSTQRNAYLWKANLYEGETNIKDWDNLYTAIFYANSVLEELDRIRGDDQEKIDDIRGRALFVRAYALFDLVNTFAPCYDAKTAAAIPGVPIRLSADVNQVEKIATVEACYNRIIADLEGAVKLLTSDKPLHIRTRQSKAAAYGMLAKVYLVMGEFQKAGFYADQCITLYPTITDFNELDVDTDQPFHQNNDDVIYYTTQVLDYTTTSGVGMLTGNYIGMDTTLMEMYDREDLRLQIFFNKNEQGRFYRKMMFGSVAVNLYPFTGLATDEIYLIKAESLARIGEVGEAKNALLQLLQKRFPPGYDFGIEHLEQVSLIERVLLERRKELIWRSTRWTDLKRLDKLGITTTITRKLGDKLYEISSDDDRVVFPIPENELIHLY</sequence>
<comment type="subcellular location">
    <subcellularLocation>
        <location evidence="1">Cell outer membrane</location>
    </subcellularLocation>
</comment>
<evidence type="ECO:0000256" key="5">
    <source>
        <dbReference type="ARBA" id="ARBA00023237"/>
    </source>
</evidence>